<evidence type="ECO:0000313" key="3">
    <source>
        <dbReference type="EMBL" id="GBN43554.1"/>
    </source>
</evidence>
<dbReference type="EMBL" id="BGPR01009983">
    <property type="protein sequence ID" value="GBN43549.1"/>
    <property type="molecule type" value="Genomic_DNA"/>
</dbReference>
<feature type="compositionally biased region" description="Polar residues" evidence="1">
    <location>
        <begin position="591"/>
        <end position="611"/>
    </location>
</feature>
<feature type="region of interest" description="Disordered" evidence="1">
    <location>
        <begin position="402"/>
        <end position="422"/>
    </location>
</feature>
<accession>A0A4Y2NWY5</accession>
<comment type="caution">
    <text evidence="3">The sequence shown here is derived from an EMBL/GenBank/DDBJ whole genome shotgun (WGS) entry which is preliminary data.</text>
</comment>
<dbReference type="AlphaFoldDB" id="A0A4Y2NWY5"/>
<feature type="region of interest" description="Disordered" evidence="1">
    <location>
        <begin position="749"/>
        <end position="770"/>
    </location>
</feature>
<organism evidence="3 4">
    <name type="scientific">Araneus ventricosus</name>
    <name type="common">Orbweaver spider</name>
    <name type="synonym">Epeira ventricosa</name>
    <dbReference type="NCBI Taxonomy" id="182803"/>
    <lineage>
        <taxon>Eukaryota</taxon>
        <taxon>Metazoa</taxon>
        <taxon>Ecdysozoa</taxon>
        <taxon>Arthropoda</taxon>
        <taxon>Chelicerata</taxon>
        <taxon>Arachnida</taxon>
        <taxon>Araneae</taxon>
        <taxon>Araneomorphae</taxon>
        <taxon>Entelegynae</taxon>
        <taxon>Araneoidea</taxon>
        <taxon>Araneidae</taxon>
        <taxon>Araneus</taxon>
    </lineage>
</organism>
<sequence>MLMNNRSLEKNEENDFGKHPKIAAEIYELCRLLPEQQNTMDGSCCENISEFSLSAPPSAHQFSKQKNQKISSLEKNESSISISSLNSIPFDKQKHTNSPVSLHSEKLFGDLHSDVKNSDSPLHFAANTNEDERIQKRKKFVRPTVHESLNDKSNVVAMESNVKTVPFISVSHRQFEAQVRGKLNHFGNKTSLEVNPCYGIMHNTALKNDNFYSDLRLQSKDMFSAPESSNGIHRSIYNSSKSLAGLHKLFHERRFYSGKQNALSFNSMDSSGTGSKKDNSLRKTFLCNAVTLKKHCQELKYNREQILHPTKTESKFMAFNFSLHLENQRKLKDDDGNLNQKKVSRRLSASSNGSFISKADKDFFFVQKTWHGRKCKSEVQILHETKSMPVVKFLTDKNSKDTHLGLNSANPRKSTESVGSSKLKRIPTFRGHKLPAKVSVLLLNGPIRLNYTENISGKSQEILMCTSDVIEDVIRSENGIQQQGIVKRLLARSRPYIGKPVHIIFEPTKVTEFPSPVDSCEGNPVPLHPSPAKHNLLAQEPEVASTTDYQVNDETDADMTLCSNWGNSSEETLVVKQNDQLQEIENRMPHTGSSGLDSSAKQNNRMETSSCTRAVGLQAKKKLKIRLCRRKKSLTALKRVNVKQIVNSVFRNFFHFYSVLGGHLKSGSVITKSNSILWLMEAGVATDARSLEMANQLFKDIAGAKVVLNIFDYMQFLTMLARRQRRATVDLVRQLTICELPVASKIRHSQSSESRRLKTLPQSKHSEQGRTEVISVCRSQSLPNLKTTLPVFNS</sequence>
<protein>
    <submittedName>
        <fullName evidence="3">Uncharacterized protein</fullName>
    </submittedName>
</protein>
<proteinExistence type="predicted"/>
<dbReference type="InterPro" id="IPR011992">
    <property type="entry name" value="EF-hand-dom_pair"/>
</dbReference>
<name>A0A4Y2NWY5_ARAVE</name>
<dbReference type="Proteomes" id="UP000499080">
    <property type="component" value="Unassembled WGS sequence"/>
</dbReference>
<evidence type="ECO:0000256" key="1">
    <source>
        <dbReference type="SAM" id="MobiDB-lite"/>
    </source>
</evidence>
<feature type="region of interest" description="Disordered" evidence="1">
    <location>
        <begin position="56"/>
        <end position="75"/>
    </location>
</feature>
<feature type="compositionally biased region" description="Polar residues" evidence="1">
    <location>
        <begin position="405"/>
        <end position="420"/>
    </location>
</feature>
<evidence type="ECO:0000313" key="2">
    <source>
        <dbReference type="EMBL" id="GBN43549.1"/>
    </source>
</evidence>
<dbReference type="SUPFAM" id="SSF47473">
    <property type="entry name" value="EF-hand"/>
    <property type="match status" value="1"/>
</dbReference>
<keyword evidence="4" id="KW-1185">Reference proteome</keyword>
<gene>
    <name evidence="2" type="ORF">AVEN_1895_1</name>
    <name evidence="3" type="ORF">AVEN_45345_1</name>
</gene>
<evidence type="ECO:0000313" key="4">
    <source>
        <dbReference type="Proteomes" id="UP000499080"/>
    </source>
</evidence>
<feature type="region of interest" description="Disordered" evidence="1">
    <location>
        <begin position="587"/>
        <end position="611"/>
    </location>
</feature>
<dbReference type="OrthoDB" id="6426294at2759"/>
<reference evidence="3 4" key="1">
    <citation type="journal article" date="2019" name="Sci. Rep.">
        <title>Orb-weaving spider Araneus ventricosus genome elucidates the spidroin gene catalogue.</title>
        <authorList>
            <person name="Kono N."/>
            <person name="Nakamura H."/>
            <person name="Ohtoshi R."/>
            <person name="Moran D.A.P."/>
            <person name="Shinohara A."/>
            <person name="Yoshida Y."/>
            <person name="Fujiwara M."/>
            <person name="Mori M."/>
            <person name="Tomita M."/>
            <person name="Arakawa K."/>
        </authorList>
    </citation>
    <scope>NUCLEOTIDE SEQUENCE [LARGE SCALE GENOMIC DNA]</scope>
</reference>
<dbReference type="EMBL" id="BGPR01009984">
    <property type="protein sequence ID" value="GBN43554.1"/>
    <property type="molecule type" value="Genomic_DNA"/>
</dbReference>